<comment type="caution">
    <text evidence="2">The sequence shown here is derived from an EMBL/GenBank/DDBJ whole genome shotgun (WGS) entry which is preliminary data.</text>
</comment>
<proteinExistence type="predicted"/>
<protein>
    <submittedName>
        <fullName evidence="2">Uncharacterized protein</fullName>
    </submittedName>
</protein>
<organism evidence="2 3">
    <name type="scientific">Umezawaea endophytica</name>
    <dbReference type="NCBI Taxonomy" id="1654476"/>
    <lineage>
        <taxon>Bacteria</taxon>
        <taxon>Bacillati</taxon>
        <taxon>Actinomycetota</taxon>
        <taxon>Actinomycetes</taxon>
        <taxon>Pseudonocardiales</taxon>
        <taxon>Pseudonocardiaceae</taxon>
        <taxon>Umezawaea</taxon>
    </lineage>
</organism>
<evidence type="ECO:0000256" key="1">
    <source>
        <dbReference type="SAM" id="MobiDB-lite"/>
    </source>
</evidence>
<dbReference type="AlphaFoldDB" id="A0A9X3AEY4"/>
<accession>A0A9X3AEY4</accession>
<feature type="compositionally biased region" description="Low complexity" evidence="1">
    <location>
        <begin position="13"/>
        <end position="31"/>
    </location>
</feature>
<feature type="compositionally biased region" description="Polar residues" evidence="1">
    <location>
        <begin position="1"/>
        <end position="11"/>
    </location>
</feature>
<dbReference type="EMBL" id="JANYMP010000004">
    <property type="protein sequence ID" value="MCS7477511.1"/>
    <property type="molecule type" value="Genomic_DNA"/>
</dbReference>
<gene>
    <name evidence="2" type="ORF">NZH93_11655</name>
</gene>
<sequence length="203" mass="21376">MTTKSETQESIMTAATIAKPDAKAKAPTTRKAVSKPTNPVIVEPDATAPVEAQSAEPVAAKPTTQTADAEVSKEVEKVSQTSPKKSDRYTDPVVAAEIAKRLAGARTAGFTRPVLMELTGMTASAIWRAEHSKSHPTEVDTLTAMLDRIDSGEVKPVKHVKPGRVAKNAKVVEALTAALEEKTLAGARKLITDALALINGSAK</sequence>
<evidence type="ECO:0000313" key="3">
    <source>
        <dbReference type="Proteomes" id="UP001141259"/>
    </source>
</evidence>
<feature type="region of interest" description="Disordered" evidence="1">
    <location>
        <begin position="1"/>
        <end position="88"/>
    </location>
</feature>
<dbReference type="Proteomes" id="UP001141259">
    <property type="component" value="Unassembled WGS sequence"/>
</dbReference>
<name>A0A9X3AEY4_9PSEU</name>
<dbReference type="RefSeq" id="WP_259623009.1">
    <property type="nucleotide sequence ID" value="NZ_JANYMP010000004.1"/>
</dbReference>
<keyword evidence="3" id="KW-1185">Reference proteome</keyword>
<reference evidence="2" key="1">
    <citation type="submission" date="2022-08" db="EMBL/GenBank/DDBJ databases">
        <authorList>
            <person name="Tistechok S."/>
            <person name="Samborskyy M."/>
            <person name="Roman I."/>
        </authorList>
    </citation>
    <scope>NUCLEOTIDE SEQUENCE</scope>
    <source>
        <strain evidence="2">DSM 103496</strain>
    </source>
</reference>
<evidence type="ECO:0000313" key="2">
    <source>
        <dbReference type="EMBL" id="MCS7477511.1"/>
    </source>
</evidence>